<dbReference type="InterPro" id="IPR000792">
    <property type="entry name" value="Tscrpt_reg_LuxR_C"/>
</dbReference>
<sequence length="951" mass="102253">MDATGFRSVGRAEQMRALSQAWQDSSTDGLVRCVVSGEPGIGRTALLEAMVDRCARRGGEVIALSCRPDNRNDCELVNDLIEALVERLPADSPDVAALLTGCKDSPPKGTFLVAARDAVARSCRDAPLVLTVDDANYASARSLDMLRHIIDACARLSVVLVISVRAGEPPRAPTELAGLSVDARRCVLSGLTEADTGAMLRDRLRRGVSAAVISACHRLTAGNAFLVAELARWSAEAVEFPTPVALDALVLPTAVDQFVARAVRVDSRACHLLEVMAVVGEFGSADAALVAHVSDLGLVDTLHVLDLLARMGIVSDSDELVLRHPLLANAVLGRMTLMARNAAHLRIADYLYEHDAPVESVARHLSASTVAPPGSWPAEVLVRAAEIALESGLDDTAGRYLELAAATGAGAEQRRAVLELADLRLRADPVSGLAAVVARLPRTTDIVVLRRLLGQIGRALCHPAVSSDRQRLRDTIAAALTGTVLHGWGELHHAVSRLARMPPERAAVFAESLPADLQLGSAALLGATTAFAGFFRHLVDDDPTVALRLARAALERQADELDTQPLALAAALTVLVDNGHPEEAAAYVRKSDEYGPRVAMGNRADVRYIDARIAFARGDLPTARTLLLDCIGEERPADVATPVDTEMVGLLAHVLLSMGDNAAAEALLRRHRCEDELPFDWYYGDILLARARLRAAGGDFAGTVQDLAELGLRGQESGLRTVGTACWRMYGVALLDQAGQRARASRLALHQVRFAEKTGSALERGRALRALSRVSPLKQREQMLRKAIPLLEAVPCGLDLVHATIDLGSVLIRRRHQDEAIVVLATAMRLAEQCAAGALAEQARQHLLAMDEHATHHVVLRGVLSLTAREREILIDAMRGLTNRRISAIREITSRTVELHLSSAYRKLGISGRDDFPLVFSNPGLWTLLADGTPVAGRREQLGNSWSSRRD</sequence>
<dbReference type="InterPro" id="IPR027417">
    <property type="entry name" value="P-loop_NTPase"/>
</dbReference>
<dbReference type="CDD" id="cd06170">
    <property type="entry name" value="LuxR_C_like"/>
    <property type="match status" value="1"/>
</dbReference>
<dbReference type="Gene3D" id="3.40.50.300">
    <property type="entry name" value="P-loop containing nucleotide triphosphate hydrolases"/>
    <property type="match status" value="1"/>
</dbReference>
<proteinExistence type="predicted"/>
<dbReference type="PRINTS" id="PR00038">
    <property type="entry name" value="HTHLUXR"/>
</dbReference>
<dbReference type="EMBL" id="BAABAS010000004">
    <property type="protein sequence ID" value="GAA4225792.1"/>
    <property type="molecule type" value="Genomic_DNA"/>
</dbReference>
<keyword evidence="5" id="KW-1185">Reference proteome</keyword>
<dbReference type="InterPro" id="IPR016032">
    <property type="entry name" value="Sig_transdc_resp-reg_C-effctor"/>
</dbReference>
<dbReference type="PROSITE" id="PS50043">
    <property type="entry name" value="HTH_LUXR_2"/>
    <property type="match status" value="1"/>
</dbReference>
<evidence type="ECO:0000259" key="3">
    <source>
        <dbReference type="PROSITE" id="PS50043"/>
    </source>
</evidence>
<dbReference type="PANTHER" id="PTHR16305">
    <property type="entry name" value="TESTICULAR SOLUBLE ADENYLYL CYCLASE"/>
    <property type="match status" value="1"/>
</dbReference>
<dbReference type="InterPro" id="IPR041664">
    <property type="entry name" value="AAA_16"/>
</dbReference>
<dbReference type="PANTHER" id="PTHR16305:SF28">
    <property type="entry name" value="GUANYLATE CYCLASE DOMAIN-CONTAINING PROTEIN"/>
    <property type="match status" value="1"/>
</dbReference>
<organism evidence="4 5">
    <name type="scientific">Actinomadura meridiana</name>
    <dbReference type="NCBI Taxonomy" id="559626"/>
    <lineage>
        <taxon>Bacteria</taxon>
        <taxon>Bacillati</taxon>
        <taxon>Actinomycetota</taxon>
        <taxon>Actinomycetes</taxon>
        <taxon>Streptosporangiales</taxon>
        <taxon>Thermomonosporaceae</taxon>
        <taxon>Actinomadura</taxon>
    </lineage>
</organism>
<accession>A0ABP8BTF2</accession>
<gene>
    <name evidence="4" type="ORF">GCM10022254_08480</name>
</gene>
<evidence type="ECO:0000313" key="5">
    <source>
        <dbReference type="Proteomes" id="UP001501710"/>
    </source>
</evidence>
<evidence type="ECO:0000256" key="2">
    <source>
        <dbReference type="ARBA" id="ARBA00022840"/>
    </source>
</evidence>
<keyword evidence="1" id="KW-0547">Nucleotide-binding</keyword>
<dbReference type="SUPFAM" id="SSF46894">
    <property type="entry name" value="C-terminal effector domain of the bipartite response regulators"/>
    <property type="match status" value="1"/>
</dbReference>
<comment type="caution">
    <text evidence="4">The sequence shown here is derived from an EMBL/GenBank/DDBJ whole genome shotgun (WGS) entry which is preliminary data.</text>
</comment>
<feature type="domain" description="HTH luxR-type" evidence="3">
    <location>
        <begin position="859"/>
        <end position="924"/>
    </location>
</feature>
<dbReference type="Gene3D" id="1.10.10.10">
    <property type="entry name" value="Winged helix-like DNA-binding domain superfamily/Winged helix DNA-binding domain"/>
    <property type="match status" value="1"/>
</dbReference>
<dbReference type="Proteomes" id="UP001501710">
    <property type="component" value="Unassembled WGS sequence"/>
</dbReference>
<dbReference type="Pfam" id="PF00196">
    <property type="entry name" value="GerE"/>
    <property type="match status" value="1"/>
</dbReference>
<evidence type="ECO:0000313" key="4">
    <source>
        <dbReference type="EMBL" id="GAA4225792.1"/>
    </source>
</evidence>
<protein>
    <recommendedName>
        <fullName evidence="3">HTH luxR-type domain-containing protein</fullName>
    </recommendedName>
</protein>
<dbReference type="Pfam" id="PF13191">
    <property type="entry name" value="AAA_16"/>
    <property type="match status" value="1"/>
</dbReference>
<dbReference type="SUPFAM" id="SSF52540">
    <property type="entry name" value="P-loop containing nucleoside triphosphate hydrolases"/>
    <property type="match status" value="1"/>
</dbReference>
<keyword evidence="2" id="KW-0067">ATP-binding</keyword>
<dbReference type="InterPro" id="IPR011990">
    <property type="entry name" value="TPR-like_helical_dom_sf"/>
</dbReference>
<dbReference type="InterPro" id="IPR036388">
    <property type="entry name" value="WH-like_DNA-bd_sf"/>
</dbReference>
<dbReference type="Gene3D" id="1.25.40.10">
    <property type="entry name" value="Tetratricopeptide repeat domain"/>
    <property type="match status" value="1"/>
</dbReference>
<dbReference type="SMART" id="SM00421">
    <property type="entry name" value="HTH_LUXR"/>
    <property type="match status" value="1"/>
</dbReference>
<name>A0ABP8BTF2_9ACTN</name>
<evidence type="ECO:0000256" key="1">
    <source>
        <dbReference type="ARBA" id="ARBA00022741"/>
    </source>
</evidence>
<reference evidence="5" key="1">
    <citation type="journal article" date="2019" name="Int. J. Syst. Evol. Microbiol.">
        <title>The Global Catalogue of Microorganisms (GCM) 10K type strain sequencing project: providing services to taxonomists for standard genome sequencing and annotation.</title>
        <authorList>
            <consortium name="The Broad Institute Genomics Platform"/>
            <consortium name="The Broad Institute Genome Sequencing Center for Infectious Disease"/>
            <person name="Wu L."/>
            <person name="Ma J."/>
        </authorList>
    </citation>
    <scope>NUCLEOTIDE SEQUENCE [LARGE SCALE GENOMIC DNA]</scope>
    <source>
        <strain evidence="5">JCM 17440</strain>
    </source>
</reference>
<dbReference type="RefSeq" id="WP_344889977.1">
    <property type="nucleotide sequence ID" value="NZ_BAABAS010000004.1"/>
</dbReference>